<dbReference type="InterPro" id="IPR017182">
    <property type="entry name" value="METTL16/PsiM"/>
</dbReference>
<dbReference type="EMBL" id="KN825626">
    <property type="protein sequence ID" value="KIK82447.1"/>
    <property type="molecule type" value="Genomic_DNA"/>
</dbReference>
<dbReference type="GO" id="GO:0008168">
    <property type="term" value="F:methyltransferase activity"/>
    <property type="evidence" value="ECO:0007669"/>
    <property type="project" value="UniProtKB-KW"/>
</dbReference>
<sequence length="434" mass="48806">MHPRNVYNHPPDFLGLARRYPPLRSHVFLTHTGPTIDFKSQVAQRRLTEALLHLDFNINLTLPDNRLCPPVPNRLNYVLWIQDIVKVSASSGDIVRGIDIGTGASAIYPLLACRLEPTWYFVATDIDRESLMFAHQNVERNDLSDRVCVVDVSSSTSILRSLEEDPAALFHFTMCNPPFYSSAEELTQSAEAKQCGPNAVCTGGENEMITLGGEVSFVSQIFTESLHHRMQCRWYTSMLGKMSSLPKIVDLLREHKIDNYAITEFVQGQTRRWAIAWSFGTHRLPDSMNRIANPALQGIMPSRTTLYQQIANIQSLELLYNTLRQVLADIKNASVKPELTGSDTGIPSILVQAMEVTWSRSARRKKATQPPLQTMSHQYLILQCRVNCAGGPPPGSEKQRAGGLYLEYQWVDGSDRGVFESFVSHVNRKVTTMQ</sequence>
<dbReference type="Proteomes" id="UP000054538">
    <property type="component" value="Unassembled WGS sequence"/>
</dbReference>
<feature type="binding site" evidence="6">
    <location>
        <position position="125"/>
    </location>
    <ligand>
        <name>S-adenosyl-L-methionine</name>
        <dbReference type="ChEBI" id="CHEBI:59789"/>
    </ligand>
</feature>
<dbReference type="HOGENOM" id="CLU_027534_0_1_1"/>
<dbReference type="PANTHER" id="PTHR13393">
    <property type="entry name" value="SAM-DEPENDENT METHYLTRANSFERASE"/>
    <property type="match status" value="1"/>
</dbReference>
<keyword evidence="8" id="KW-1185">Reference proteome</keyword>
<organism evidence="7 8">
    <name type="scientific">Paxillus rubicundulus Ve08.2h10</name>
    <dbReference type="NCBI Taxonomy" id="930991"/>
    <lineage>
        <taxon>Eukaryota</taxon>
        <taxon>Fungi</taxon>
        <taxon>Dikarya</taxon>
        <taxon>Basidiomycota</taxon>
        <taxon>Agaricomycotina</taxon>
        <taxon>Agaricomycetes</taxon>
        <taxon>Agaricomycetidae</taxon>
        <taxon>Boletales</taxon>
        <taxon>Paxilineae</taxon>
        <taxon>Paxillaceae</taxon>
        <taxon>Paxillus</taxon>
    </lineage>
</organism>
<reference evidence="8" key="2">
    <citation type="submission" date="2015-01" db="EMBL/GenBank/DDBJ databases">
        <title>Evolutionary Origins and Diversification of the Mycorrhizal Mutualists.</title>
        <authorList>
            <consortium name="DOE Joint Genome Institute"/>
            <consortium name="Mycorrhizal Genomics Consortium"/>
            <person name="Kohler A."/>
            <person name="Kuo A."/>
            <person name="Nagy L.G."/>
            <person name="Floudas D."/>
            <person name="Copeland A."/>
            <person name="Barry K.W."/>
            <person name="Cichocki N."/>
            <person name="Veneault-Fourrey C."/>
            <person name="LaButti K."/>
            <person name="Lindquist E.A."/>
            <person name="Lipzen A."/>
            <person name="Lundell T."/>
            <person name="Morin E."/>
            <person name="Murat C."/>
            <person name="Riley R."/>
            <person name="Ohm R."/>
            <person name="Sun H."/>
            <person name="Tunlid A."/>
            <person name="Henrissat B."/>
            <person name="Grigoriev I.V."/>
            <person name="Hibbett D.S."/>
            <person name="Martin F."/>
        </authorList>
    </citation>
    <scope>NUCLEOTIDE SEQUENCE [LARGE SCALE GENOMIC DNA]</scope>
    <source>
        <strain evidence="8">Ve08.2h10</strain>
    </source>
</reference>
<accession>A0A0D0CIG4</accession>
<evidence type="ECO:0000256" key="5">
    <source>
        <dbReference type="PIRNR" id="PIRNR037350"/>
    </source>
</evidence>
<keyword evidence="4 6" id="KW-0949">S-adenosyl-L-methionine</keyword>
<protein>
    <submittedName>
        <fullName evidence="7">Unplaced genomic scaffold scaffold_804, whole genome shotgun sequence</fullName>
    </submittedName>
</protein>
<dbReference type="InterPro" id="IPR010286">
    <property type="entry name" value="METTL16/RlmF"/>
</dbReference>
<dbReference type="InParanoid" id="A0A0D0CIG4"/>
<feature type="binding site" evidence="6">
    <location>
        <position position="176"/>
    </location>
    <ligand>
        <name>S-adenosyl-L-methionine</name>
        <dbReference type="ChEBI" id="CHEBI:59789"/>
    </ligand>
</feature>
<dbReference type="SUPFAM" id="SSF53335">
    <property type="entry name" value="S-adenosyl-L-methionine-dependent methyltransferases"/>
    <property type="match status" value="1"/>
</dbReference>
<evidence type="ECO:0000256" key="6">
    <source>
        <dbReference type="PIRSR" id="PIRSR037350-1"/>
    </source>
</evidence>
<keyword evidence="2 5" id="KW-0489">Methyltransferase</keyword>
<dbReference type="AlphaFoldDB" id="A0A0D0CIG4"/>
<name>A0A0D0CIG4_9AGAM</name>
<evidence type="ECO:0000256" key="3">
    <source>
        <dbReference type="ARBA" id="ARBA00022679"/>
    </source>
</evidence>
<dbReference type="STRING" id="930991.A0A0D0CIG4"/>
<gene>
    <name evidence="7" type="ORF">PAXRUDRAFT_832200</name>
</gene>
<proteinExistence type="inferred from homology"/>
<reference evidence="7 8" key="1">
    <citation type="submission" date="2014-04" db="EMBL/GenBank/DDBJ databases">
        <authorList>
            <consortium name="DOE Joint Genome Institute"/>
            <person name="Kuo A."/>
            <person name="Kohler A."/>
            <person name="Jargeat P."/>
            <person name="Nagy L.G."/>
            <person name="Floudas D."/>
            <person name="Copeland A."/>
            <person name="Barry K.W."/>
            <person name="Cichocki N."/>
            <person name="Veneault-Fourrey C."/>
            <person name="LaButti K."/>
            <person name="Lindquist E.A."/>
            <person name="Lipzen A."/>
            <person name="Lundell T."/>
            <person name="Morin E."/>
            <person name="Murat C."/>
            <person name="Sun H."/>
            <person name="Tunlid A."/>
            <person name="Henrissat B."/>
            <person name="Grigoriev I.V."/>
            <person name="Hibbett D.S."/>
            <person name="Martin F."/>
            <person name="Nordberg H.P."/>
            <person name="Cantor M.N."/>
            <person name="Hua S.X."/>
        </authorList>
    </citation>
    <scope>NUCLEOTIDE SEQUENCE [LARGE SCALE GENOMIC DNA]</scope>
    <source>
        <strain evidence="7 8">Ve08.2h10</strain>
    </source>
</reference>
<evidence type="ECO:0000256" key="2">
    <source>
        <dbReference type="ARBA" id="ARBA00022603"/>
    </source>
</evidence>
<dbReference type="FunCoup" id="A0A0D0CIG4">
    <property type="interactions" value="236"/>
</dbReference>
<evidence type="ECO:0000256" key="1">
    <source>
        <dbReference type="ARBA" id="ARBA00005878"/>
    </source>
</evidence>
<feature type="binding site" evidence="6">
    <location>
        <position position="101"/>
    </location>
    <ligand>
        <name>S-adenosyl-L-methionine</name>
        <dbReference type="ChEBI" id="CHEBI:59789"/>
    </ligand>
</feature>
<keyword evidence="3 5" id="KW-0808">Transferase</keyword>
<evidence type="ECO:0000313" key="8">
    <source>
        <dbReference type="Proteomes" id="UP000054538"/>
    </source>
</evidence>
<comment type="similarity">
    <text evidence="1 5">Belongs to the methyltransferase superfamily. METTL16/RlmF family.</text>
</comment>
<feature type="binding site" evidence="6">
    <location>
        <position position="74"/>
    </location>
    <ligand>
        <name>S-adenosyl-L-methionine</name>
        <dbReference type="ChEBI" id="CHEBI:59789"/>
    </ligand>
</feature>
<dbReference type="PANTHER" id="PTHR13393:SF0">
    <property type="entry name" value="RNA N6-ADENOSINE-METHYLTRANSFERASE METTL16"/>
    <property type="match status" value="1"/>
</dbReference>
<evidence type="ECO:0000313" key="7">
    <source>
        <dbReference type="EMBL" id="KIK82447.1"/>
    </source>
</evidence>
<dbReference type="Gene3D" id="3.40.50.150">
    <property type="entry name" value="Vaccinia Virus protein VP39"/>
    <property type="match status" value="1"/>
</dbReference>
<evidence type="ECO:0000256" key="4">
    <source>
        <dbReference type="ARBA" id="ARBA00022691"/>
    </source>
</evidence>
<dbReference type="InterPro" id="IPR029063">
    <property type="entry name" value="SAM-dependent_MTases_sf"/>
</dbReference>
<dbReference type="Pfam" id="PF05971">
    <property type="entry name" value="Methyltransf_10"/>
    <property type="match status" value="1"/>
</dbReference>
<dbReference type="CDD" id="cd02440">
    <property type="entry name" value="AdoMet_MTases"/>
    <property type="match status" value="1"/>
</dbReference>
<dbReference type="PIRSF" id="PIRSF037350">
    <property type="entry name" value="Mtase_ZK1128_prd"/>
    <property type="match status" value="1"/>
</dbReference>
<dbReference type="GO" id="GO:0070475">
    <property type="term" value="P:rRNA base methylation"/>
    <property type="evidence" value="ECO:0007669"/>
    <property type="project" value="TreeGrafter"/>
</dbReference>
<dbReference type="OrthoDB" id="514248at2759"/>
<dbReference type="GO" id="GO:0005634">
    <property type="term" value="C:nucleus"/>
    <property type="evidence" value="ECO:0007669"/>
    <property type="project" value="TreeGrafter"/>
</dbReference>